<accession>A0A7G1P3Z0</accession>
<evidence type="ECO:0000313" key="1">
    <source>
        <dbReference type="EMBL" id="BCL28554.1"/>
    </source>
</evidence>
<organism evidence="1 2">
    <name type="scientific">Streptomyces aurantiacus</name>
    <dbReference type="NCBI Taxonomy" id="47760"/>
    <lineage>
        <taxon>Bacteria</taxon>
        <taxon>Bacillati</taxon>
        <taxon>Actinomycetota</taxon>
        <taxon>Actinomycetes</taxon>
        <taxon>Kitasatosporales</taxon>
        <taxon>Streptomycetaceae</taxon>
        <taxon>Streptomyces</taxon>
        <taxon>Streptomyces aurantiacus group</taxon>
    </lineage>
</organism>
<dbReference type="AlphaFoldDB" id="A0A7G1P3Z0"/>
<name>A0A7G1P3Z0_9ACTN</name>
<gene>
    <name evidence="1" type="ORF">GCM10017557_34130</name>
</gene>
<dbReference type="EMBL" id="AP023440">
    <property type="protein sequence ID" value="BCL28554.1"/>
    <property type="molecule type" value="Genomic_DNA"/>
</dbReference>
<protein>
    <submittedName>
        <fullName evidence="1">Uncharacterized protein</fullName>
    </submittedName>
</protein>
<dbReference type="Proteomes" id="UP000516444">
    <property type="component" value="Chromosome"/>
</dbReference>
<sequence>MACAASLGDLQSAVFPARAMSRHIAAYAALARFRATSAGDADDGLAEDGRLATASGVPPLCEGATLGVSDAVQLAASNTAVAPKAASAARHLACVYALAITTVTSPRERRR</sequence>
<proteinExistence type="predicted"/>
<dbReference type="KEGG" id="sgm:GCM10017557_34130"/>
<reference evidence="1 2" key="1">
    <citation type="journal article" date="2014" name="Int. J. Syst. Evol. Microbiol.">
        <title>Complete genome sequence of Corynebacterium casei LMG S-19264T (=DSM 44701T), isolated from a smear-ripened cheese.</title>
        <authorList>
            <consortium name="US DOE Joint Genome Institute (JGI-PGF)"/>
            <person name="Walter F."/>
            <person name="Albersmeier A."/>
            <person name="Kalinowski J."/>
            <person name="Ruckert C."/>
        </authorList>
    </citation>
    <scope>NUCLEOTIDE SEQUENCE [LARGE SCALE GENOMIC DNA]</scope>
    <source>
        <strain evidence="1 2">JCM 4677</strain>
    </source>
</reference>
<evidence type="ECO:0000313" key="2">
    <source>
        <dbReference type="Proteomes" id="UP000516444"/>
    </source>
</evidence>
<keyword evidence="2" id="KW-1185">Reference proteome</keyword>